<reference evidence="2" key="1">
    <citation type="submission" date="2018-02" db="EMBL/GenBank/DDBJ databases">
        <title>Rhizophora mucronata_Transcriptome.</title>
        <authorList>
            <person name="Meera S.P."/>
            <person name="Sreeshan A."/>
            <person name="Augustine A."/>
        </authorList>
    </citation>
    <scope>NUCLEOTIDE SEQUENCE</scope>
    <source>
        <tissue evidence="2">Leaf</tissue>
    </source>
</reference>
<accession>A0A2P2QC74</accession>
<sequence>MTLICILDLSFSVLCYLSNLFLHICIIILSALLAIQFCHF</sequence>
<protein>
    <submittedName>
        <fullName evidence="2">Uncharacterized protein</fullName>
    </submittedName>
</protein>
<evidence type="ECO:0000256" key="1">
    <source>
        <dbReference type="SAM" id="Phobius"/>
    </source>
</evidence>
<keyword evidence="1" id="KW-1133">Transmembrane helix</keyword>
<proteinExistence type="predicted"/>
<keyword evidence="1" id="KW-0472">Membrane</keyword>
<dbReference type="AlphaFoldDB" id="A0A2P2QC74"/>
<name>A0A2P2QC74_RHIMU</name>
<evidence type="ECO:0000313" key="2">
    <source>
        <dbReference type="EMBL" id="MBX64517.1"/>
    </source>
</evidence>
<feature type="transmembrane region" description="Helical" evidence="1">
    <location>
        <begin position="20"/>
        <end position="38"/>
    </location>
</feature>
<dbReference type="EMBL" id="GGEC01084033">
    <property type="protein sequence ID" value="MBX64517.1"/>
    <property type="molecule type" value="Transcribed_RNA"/>
</dbReference>
<organism evidence="2">
    <name type="scientific">Rhizophora mucronata</name>
    <name type="common">Asiatic mangrove</name>
    <dbReference type="NCBI Taxonomy" id="61149"/>
    <lineage>
        <taxon>Eukaryota</taxon>
        <taxon>Viridiplantae</taxon>
        <taxon>Streptophyta</taxon>
        <taxon>Embryophyta</taxon>
        <taxon>Tracheophyta</taxon>
        <taxon>Spermatophyta</taxon>
        <taxon>Magnoliopsida</taxon>
        <taxon>eudicotyledons</taxon>
        <taxon>Gunneridae</taxon>
        <taxon>Pentapetalae</taxon>
        <taxon>rosids</taxon>
        <taxon>fabids</taxon>
        <taxon>Malpighiales</taxon>
        <taxon>Rhizophoraceae</taxon>
        <taxon>Rhizophora</taxon>
    </lineage>
</organism>
<keyword evidence="1" id="KW-0812">Transmembrane</keyword>